<dbReference type="SUPFAM" id="SSF49879">
    <property type="entry name" value="SMAD/FHA domain"/>
    <property type="match status" value="1"/>
</dbReference>
<dbReference type="EMBL" id="JAPCXC010000038">
    <property type="protein sequence ID" value="KAJ1608997.1"/>
    <property type="molecule type" value="Genomic_DNA"/>
</dbReference>
<dbReference type="Pfam" id="PF00498">
    <property type="entry name" value="FHA"/>
    <property type="match status" value="1"/>
</dbReference>
<dbReference type="PANTHER" id="PTHR23308">
    <property type="entry name" value="NUCLEAR INHIBITOR OF PROTEIN PHOSPHATASE-1"/>
    <property type="match status" value="1"/>
</dbReference>
<protein>
    <submittedName>
        <fullName evidence="2">Fork head domain-containing protein</fullName>
    </submittedName>
</protein>
<sequence>MESNKYYESGSEGSNNKVNFEPSGLLARESNSLNGVFLKDARVVNIGVKDASVDDQHAVIQHRMSKEGKATIYVIDLDSLGGTFINEERIEPRRYYELRGKDLVRFGGCRDEFILMHDEMV</sequence>
<dbReference type="AlphaFoldDB" id="A0A9D5HXG9"/>
<accession>A0A9D5HXG9</accession>
<dbReference type="OrthoDB" id="444265at2759"/>
<evidence type="ECO:0000313" key="2">
    <source>
        <dbReference type="EMBL" id="KAJ1608997.1"/>
    </source>
</evidence>
<comment type="caution">
    <text evidence="2">The sequence shown here is derived from an EMBL/GenBank/DDBJ whole genome shotgun (WGS) entry which is preliminary data.</text>
</comment>
<gene>
    <name evidence="2" type="ORF">OJ253_1723</name>
</gene>
<dbReference type="InterPro" id="IPR000253">
    <property type="entry name" value="FHA_dom"/>
</dbReference>
<proteinExistence type="predicted"/>
<reference evidence="2" key="1">
    <citation type="submission" date="2022-10" db="EMBL/GenBank/DDBJ databases">
        <title>Adaptive evolution leads to modifications in subtelomeric GC content in a zoonotic Cryptosporidium species.</title>
        <authorList>
            <person name="Li J."/>
            <person name="Feng Y."/>
            <person name="Xiao L."/>
        </authorList>
    </citation>
    <scope>NUCLEOTIDE SEQUENCE</scope>
    <source>
        <strain evidence="2">33844</strain>
    </source>
</reference>
<organism evidence="2">
    <name type="scientific">Cryptosporidium canis</name>
    <dbReference type="NCBI Taxonomy" id="195482"/>
    <lineage>
        <taxon>Eukaryota</taxon>
        <taxon>Sar</taxon>
        <taxon>Alveolata</taxon>
        <taxon>Apicomplexa</taxon>
        <taxon>Conoidasida</taxon>
        <taxon>Coccidia</taxon>
        <taxon>Eucoccidiorida</taxon>
        <taxon>Eimeriorina</taxon>
        <taxon>Cryptosporidiidae</taxon>
        <taxon>Cryptosporidium</taxon>
    </lineage>
</organism>
<dbReference type="Gene3D" id="2.60.200.20">
    <property type="match status" value="1"/>
</dbReference>
<feature type="domain" description="FHA" evidence="1">
    <location>
        <begin position="24"/>
        <end position="90"/>
    </location>
</feature>
<dbReference type="InterPro" id="IPR050923">
    <property type="entry name" value="Cell_Proc_Reg/RNA_Proc"/>
</dbReference>
<evidence type="ECO:0000259" key="1">
    <source>
        <dbReference type="PROSITE" id="PS50006"/>
    </source>
</evidence>
<name>A0A9D5HXG9_9CRYT</name>
<dbReference type="PROSITE" id="PS50006">
    <property type="entry name" value="FHA_DOMAIN"/>
    <property type="match status" value="1"/>
</dbReference>
<dbReference type="InterPro" id="IPR008984">
    <property type="entry name" value="SMAD_FHA_dom_sf"/>
</dbReference>
<dbReference type="Proteomes" id="UP001067231">
    <property type="component" value="Unassembled WGS sequence"/>
</dbReference>